<dbReference type="RefSeq" id="WP_092333623.1">
    <property type="nucleotide sequence ID" value="NZ_FNCP01000013.1"/>
</dbReference>
<dbReference type="NCBIfam" id="TIGR03309">
    <property type="entry name" value="matur_yqeB"/>
    <property type="match status" value="1"/>
</dbReference>
<accession>A0A1G8C8I3</accession>
<sequence>MNSKLVMNGPVVLIRGAGEQASGVGWALAKAGFRVVMTEVAKPLMVRWPVCFGTAVEEGRWQVEGITACRVDLPATDCETAWKAGEIPILVDPDLEMLPVLKPQILVDAIMAKQNLGTKRNMAPMTIGLGPGFTAGEDVDLVIETNRGHNLGRIIYAGPAQPNTGIPGEVKGISKDRVVYSTITGIFRAKREIGEQVLAGDCLGEIEDGIQTAKVFTLIDGVLRGLLRTNTQISANIKVGDIDPRGREEFCWTISEKARAIGAAVLVSIMESGLIRLTIDE</sequence>
<dbReference type="OrthoDB" id="9815497at2"/>
<evidence type="ECO:0000313" key="2">
    <source>
        <dbReference type="Proteomes" id="UP000198656"/>
    </source>
</evidence>
<gene>
    <name evidence="1" type="ORF">SAMN05443529_11330</name>
</gene>
<dbReference type="Proteomes" id="UP000198656">
    <property type="component" value="Unassembled WGS sequence"/>
</dbReference>
<protein>
    <submittedName>
        <fullName evidence="1">Xanthine dehydrogenase accessory factor</fullName>
    </submittedName>
</protein>
<proteinExistence type="predicted"/>
<name>A0A1G8C8I3_9FIRM</name>
<keyword evidence="2" id="KW-1185">Reference proteome</keyword>
<evidence type="ECO:0000313" key="1">
    <source>
        <dbReference type="EMBL" id="SDH41801.1"/>
    </source>
</evidence>
<dbReference type="EMBL" id="FNCP01000013">
    <property type="protein sequence ID" value="SDH41801.1"/>
    <property type="molecule type" value="Genomic_DNA"/>
</dbReference>
<reference evidence="2" key="1">
    <citation type="submission" date="2016-10" db="EMBL/GenBank/DDBJ databases">
        <authorList>
            <person name="Varghese N."/>
            <person name="Submissions S."/>
        </authorList>
    </citation>
    <scope>NUCLEOTIDE SEQUENCE [LARGE SCALE GENOMIC DNA]</scope>
    <source>
        <strain evidence="2">DSM 8344</strain>
    </source>
</reference>
<dbReference type="AlphaFoldDB" id="A0A1G8C8I3"/>
<dbReference type="InterPro" id="IPR017695">
    <property type="entry name" value="Se-dep_Mo_hydrolase_YqeB"/>
</dbReference>
<dbReference type="STRING" id="1121419.SAMN05443529_11330"/>
<organism evidence="1 2">
    <name type="scientific">Desulfosporosinus hippei DSM 8344</name>
    <dbReference type="NCBI Taxonomy" id="1121419"/>
    <lineage>
        <taxon>Bacteria</taxon>
        <taxon>Bacillati</taxon>
        <taxon>Bacillota</taxon>
        <taxon>Clostridia</taxon>
        <taxon>Eubacteriales</taxon>
        <taxon>Desulfitobacteriaceae</taxon>
        <taxon>Desulfosporosinus</taxon>
    </lineage>
</organism>